<sequence>MTESGPGIRLLYFIEKSRRSAAAFPDAEEFLSDHPFNSQSSDRVRKETEHGVSGIHSPKR</sequence>
<protein>
    <submittedName>
        <fullName evidence="2">Uncharacterized protein</fullName>
    </submittedName>
</protein>
<name>A0A140DV13_9FIRM</name>
<gene>
    <name evidence="2" type="ORF">AALO17_13560</name>
</gene>
<dbReference type="KEGG" id="fro:AALO17_13560"/>
<reference evidence="2 3" key="1">
    <citation type="journal article" date="2016" name="Gut Pathog.">
        <title>Whole genome sequencing of "Faecalibaculum rodentium" ALO17, isolated from C57BL/6J laboratory mouse feces.</title>
        <authorList>
            <person name="Lim S."/>
            <person name="Chang D.H."/>
            <person name="Ahn S."/>
            <person name="Kim B.C."/>
        </authorList>
    </citation>
    <scope>NUCLEOTIDE SEQUENCE [LARGE SCALE GENOMIC DNA]</scope>
    <source>
        <strain evidence="2 3">Alo17</strain>
    </source>
</reference>
<evidence type="ECO:0000313" key="3">
    <source>
        <dbReference type="Proteomes" id="UP000069771"/>
    </source>
</evidence>
<keyword evidence="3" id="KW-1185">Reference proteome</keyword>
<accession>A0A140DV13</accession>
<feature type="region of interest" description="Disordered" evidence="1">
    <location>
        <begin position="31"/>
        <end position="60"/>
    </location>
</feature>
<dbReference type="AlphaFoldDB" id="A0A140DV13"/>
<organism evidence="2 3">
    <name type="scientific">Faecalibaculum rodentium</name>
    <dbReference type="NCBI Taxonomy" id="1702221"/>
    <lineage>
        <taxon>Bacteria</taxon>
        <taxon>Bacillati</taxon>
        <taxon>Bacillota</taxon>
        <taxon>Erysipelotrichia</taxon>
        <taxon>Erysipelotrichales</taxon>
        <taxon>Erysipelotrichaceae</taxon>
        <taxon>Faecalibaculum</taxon>
    </lineage>
</organism>
<proteinExistence type="predicted"/>
<dbReference type="EMBL" id="CP011391">
    <property type="protein sequence ID" value="AMK54490.1"/>
    <property type="molecule type" value="Genomic_DNA"/>
</dbReference>
<evidence type="ECO:0000256" key="1">
    <source>
        <dbReference type="SAM" id="MobiDB-lite"/>
    </source>
</evidence>
<evidence type="ECO:0000313" key="2">
    <source>
        <dbReference type="EMBL" id="AMK54490.1"/>
    </source>
</evidence>
<dbReference type="Proteomes" id="UP000069771">
    <property type="component" value="Chromosome"/>
</dbReference>